<evidence type="ECO:0000256" key="1">
    <source>
        <dbReference type="SAM" id="MobiDB-lite"/>
    </source>
</evidence>
<dbReference type="EMBL" id="JAACXV010014472">
    <property type="protein sequence ID" value="KAF7267068.1"/>
    <property type="molecule type" value="Genomic_DNA"/>
</dbReference>
<sequence length="91" mass="10197">MTTPVDNKEATGCTSLSKYKPPSKIDTPNISERTQKSNNKSSFEALPQKSSYRNKSSRSRESLASSTESMDVEEKESLFMETIKIIKCSIK</sequence>
<organism evidence="2 3">
    <name type="scientific">Rhynchophorus ferrugineus</name>
    <name type="common">Red palm weevil</name>
    <name type="synonym">Curculio ferrugineus</name>
    <dbReference type="NCBI Taxonomy" id="354439"/>
    <lineage>
        <taxon>Eukaryota</taxon>
        <taxon>Metazoa</taxon>
        <taxon>Ecdysozoa</taxon>
        <taxon>Arthropoda</taxon>
        <taxon>Hexapoda</taxon>
        <taxon>Insecta</taxon>
        <taxon>Pterygota</taxon>
        <taxon>Neoptera</taxon>
        <taxon>Endopterygota</taxon>
        <taxon>Coleoptera</taxon>
        <taxon>Polyphaga</taxon>
        <taxon>Cucujiformia</taxon>
        <taxon>Curculionidae</taxon>
        <taxon>Dryophthorinae</taxon>
        <taxon>Rhynchophorus</taxon>
    </lineage>
</organism>
<comment type="caution">
    <text evidence="2">The sequence shown here is derived from an EMBL/GenBank/DDBJ whole genome shotgun (WGS) entry which is preliminary data.</text>
</comment>
<dbReference type="Proteomes" id="UP000625711">
    <property type="component" value="Unassembled WGS sequence"/>
</dbReference>
<feature type="region of interest" description="Disordered" evidence="1">
    <location>
        <begin position="1"/>
        <end position="76"/>
    </location>
</feature>
<protein>
    <submittedName>
        <fullName evidence="2">Uncharacterized protein</fullName>
    </submittedName>
</protein>
<evidence type="ECO:0000313" key="2">
    <source>
        <dbReference type="EMBL" id="KAF7267068.1"/>
    </source>
</evidence>
<keyword evidence="3" id="KW-1185">Reference proteome</keyword>
<feature type="compositionally biased region" description="Polar residues" evidence="1">
    <location>
        <begin position="26"/>
        <end position="42"/>
    </location>
</feature>
<accession>A0A834HTA2</accession>
<dbReference type="AlphaFoldDB" id="A0A834HTA2"/>
<gene>
    <name evidence="2" type="ORF">GWI33_019670</name>
</gene>
<proteinExistence type="predicted"/>
<name>A0A834HTA2_RHYFE</name>
<evidence type="ECO:0000313" key="3">
    <source>
        <dbReference type="Proteomes" id="UP000625711"/>
    </source>
</evidence>
<reference evidence="2" key="1">
    <citation type="submission" date="2020-08" db="EMBL/GenBank/DDBJ databases">
        <title>Genome sequencing and assembly of the red palm weevil Rhynchophorus ferrugineus.</title>
        <authorList>
            <person name="Dias G.B."/>
            <person name="Bergman C.M."/>
            <person name="Manee M."/>
        </authorList>
    </citation>
    <scope>NUCLEOTIDE SEQUENCE</scope>
    <source>
        <strain evidence="2">AA-2017</strain>
        <tissue evidence="2">Whole larva</tissue>
    </source>
</reference>